<keyword evidence="1" id="KW-0732">Signal</keyword>
<proteinExistence type="predicted"/>
<organism evidence="2 3">
    <name type="scientific">Novosphingobium olei</name>
    <dbReference type="NCBI Taxonomy" id="2728851"/>
    <lineage>
        <taxon>Bacteria</taxon>
        <taxon>Pseudomonadati</taxon>
        <taxon>Pseudomonadota</taxon>
        <taxon>Alphaproteobacteria</taxon>
        <taxon>Sphingomonadales</taxon>
        <taxon>Sphingomonadaceae</taxon>
        <taxon>Novosphingobium</taxon>
    </lineage>
</organism>
<name>A0A7Y0GAA9_9SPHN</name>
<sequence length="105" mass="10978">MMRHILFAAGALLIAPALATPALAQTTAAQSTAGSAALRVDDTGTVVIDPYLEMKWMPKPGNAGSRIVESGTRVSVQLNLAPYIGRSGRIYMVLPRGTGPTVRAT</sequence>
<comment type="caution">
    <text evidence="2">The sequence shown here is derived from an EMBL/GenBank/DDBJ whole genome shotgun (WGS) entry which is preliminary data.</text>
</comment>
<evidence type="ECO:0000313" key="3">
    <source>
        <dbReference type="Proteomes" id="UP000583556"/>
    </source>
</evidence>
<dbReference type="EMBL" id="JABBGM010000003">
    <property type="protein sequence ID" value="NML93744.1"/>
    <property type="molecule type" value="Genomic_DNA"/>
</dbReference>
<feature type="chain" id="PRO_5030553111" evidence="1">
    <location>
        <begin position="25"/>
        <end position="105"/>
    </location>
</feature>
<evidence type="ECO:0000313" key="2">
    <source>
        <dbReference type="EMBL" id="NML93744.1"/>
    </source>
</evidence>
<keyword evidence="3" id="KW-1185">Reference proteome</keyword>
<protein>
    <submittedName>
        <fullName evidence="2">Uncharacterized protein</fullName>
    </submittedName>
</protein>
<dbReference type="RefSeq" id="WP_169493010.1">
    <property type="nucleotide sequence ID" value="NZ_JABBGM010000003.1"/>
</dbReference>
<gene>
    <name evidence="2" type="ORF">HHL27_08700</name>
</gene>
<dbReference type="Proteomes" id="UP000583556">
    <property type="component" value="Unassembled WGS sequence"/>
</dbReference>
<evidence type="ECO:0000256" key="1">
    <source>
        <dbReference type="SAM" id="SignalP"/>
    </source>
</evidence>
<feature type="signal peptide" evidence="1">
    <location>
        <begin position="1"/>
        <end position="24"/>
    </location>
</feature>
<dbReference type="AlphaFoldDB" id="A0A7Y0GAA9"/>
<accession>A0A7Y0GAA9</accession>
<reference evidence="2 3" key="1">
    <citation type="submission" date="2020-04" db="EMBL/GenBank/DDBJ databases">
        <title>Novosphingobium sp. TW-4 isolated from soil.</title>
        <authorList>
            <person name="Dahal R.H."/>
            <person name="Chaudhary D.K."/>
        </authorList>
    </citation>
    <scope>NUCLEOTIDE SEQUENCE [LARGE SCALE GENOMIC DNA]</scope>
    <source>
        <strain evidence="2 3">TW-4</strain>
    </source>
</reference>